<evidence type="ECO:0000256" key="2">
    <source>
        <dbReference type="ARBA" id="ARBA00022525"/>
    </source>
</evidence>
<reference evidence="8" key="1">
    <citation type="journal article" date="2019" name="Database">
        <title>The radish genome database (RadishGD): an integrated information resource for radish genomics.</title>
        <authorList>
            <person name="Yu H.J."/>
            <person name="Baek S."/>
            <person name="Lee Y.J."/>
            <person name="Cho A."/>
            <person name="Mun J.H."/>
        </authorList>
    </citation>
    <scope>NUCLEOTIDE SEQUENCE [LARGE SCALE GENOMIC DNA]</scope>
    <source>
        <strain evidence="8">cv. WK10039</strain>
    </source>
</reference>
<dbReference type="Pfam" id="PF01657">
    <property type="entry name" value="Stress-antifung"/>
    <property type="match status" value="2"/>
</dbReference>
<dbReference type="InterPro" id="IPR038408">
    <property type="entry name" value="GNK2_sf"/>
</dbReference>
<evidence type="ECO:0000313" key="9">
    <source>
        <dbReference type="RefSeq" id="XP_018469462.1"/>
    </source>
</evidence>
<dbReference type="RefSeq" id="XP_018469462.1">
    <property type="nucleotide sequence ID" value="XM_018613960.2"/>
</dbReference>
<dbReference type="InterPro" id="IPR050581">
    <property type="entry name" value="CRR_secretory_protein"/>
</dbReference>
<keyword evidence="2" id="KW-0964">Secreted</keyword>
<name>A0A6J0MAQ5_RAPSA</name>
<evidence type="ECO:0000313" key="8">
    <source>
        <dbReference type="Proteomes" id="UP000504610"/>
    </source>
</evidence>
<evidence type="ECO:0000256" key="6">
    <source>
        <dbReference type="SAM" id="SignalP"/>
    </source>
</evidence>
<evidence type="ECO:0000259" key="7">
    <source>
        <dbReference type="PROSITE" id="PS51473"/>
    </source>
</evidence>
<organism evidence="8 9">
    <name type="scientific">Raphanus sativus</name>
    <name type="common">Radish</name>
    <name type="synonym">Raphanus raphanistrum var. sativus</name>
    <dbReference type="NCBI Taxonomy" id="3726"/>
    <lineage>
        <taxon>Eukaryota</taxon>
        <taxon>Viridiplantae</taxon>
        <taxon>Streptophyta</taxon>
        <taxon>Embryophyta</taxon>
        <taxon>Tracheophyta</taxon>
        <taxon>Spermatophyta</taxon>
        <taxon>Magnoliopsida</taxon>
        <taxon>eudicotyledons</taxon>
        <taxon>Gunneridae</taxon>
        <taxon>Pentapetalae</taxon>
        <taxon>rosids</taxon>
        <taxon>malvids</taxon>
        <taxon>Brassicales</taxon>
        <taxon>Brassicaceae</taxon>
        <taxon>Brassiceae</taxon>
        <taxon>Raphanus</taxon>
    </lineage>
</organism>
<reference evidence="9" key="2">
    <citation type="submission" date="2025-08" db="UniProtKB">
        <authorList>
            <consortium name="RefSeq"/>
        </authorList>
    </citation>
    <scope>IDENTIFICATION</scope>
    <source>
        <tissue evidence="9">Leaf</tissue>
    </source>
</reference>
<accession>A0A6J0MAQ5</accession>
<proteinExistence type="inferred from homology"/>
<comment type="similarity">
    <text evidence="5">Belongs to the cysteine-rich repeat secretory protein family.</text>
</comment>
<dbReference type="Gene3D" id="3.30.430.20">
    <property type="entry name" value="Gnk2 domain, C-X8-C-X2-C motif"/>
    <property type="match status" value="2"/>
</dbReference>
<evidence type="ECO:0000256" key="1">
    <source>
        <dbReference type="ARBA" id="ARBA00004613"/>
    </source>
</evidence>
<dbReference type="CDD" id="cd23509">
    <property type="entry name" value="Gnk2-like"/>
    <property type="match status" value="2"/>
</dbReference>
<dbReference type="OrthoDB" id="696781at2759"/>
<feature type="signal peptide" evidence="6">
    <location>
        <begin position="1"/>
        <end position="28"/>
    </location>
</feature>
<dbReference type="Proteomes" id="UP000504610">
    <property type="component" value="Chromosome 2"/>
</dbReference>
<evidence type="ECO:0000256" key="5">
    <source>
        <dbReference type="ARBA" id="ARBA00038515"/>
    </source>
</evidence>
<feature type="chain" id="PRO_5026665642" evidence="6">
    <location>
        <begin position="29"/>
        <end position="257"/>
    </location>
</feature>
<keyword evidence="3 6" id="KW-0732">Signal</keyword>
<dbReference type="KEGG" id="rsz:108841180"/>
<dbReference type="PROSITE" id="PS51473">
    <property type="entry name" value="GNK2"/>
    <property type="match status" value="2"/>
</dbReference>
<keyword evidence="8" id="KW-1185">Reference proteome</keyword>
<dbReference type="AlphaFoldDB" id="A0A6J0MAQ5"/>
<dbReference type="PANTHER" id="PTHR32411">
    <property type="entry name" value="CYSTEINE-RICH REPEAT SECRETORY PROTEIN 38-RELATED"/>
    <property type="match status" value="1"/>
</dbReference>
<evidence type="ECO:0000256" key="3">
    <source>
        <dbReference type="ARBA" id="ARBA00022729"/>
    </source>
</evidence>
<gene>
    <name evidence="9" type="primary">LOC108841180</name>
</gene>
<comment type="subcellular location">
    <subcellularLocation>
        <location evidence="1">Secreted</location>
    </subcellularLocation>
</comment>
<protein>
    <submittedName>
        <fullName evidence="9">Cysteine-rich repeat secretory protein 35</fullName>
    </submittedName>
</protein>
<sequence length="257" mass="29731">MKFSYSLSKRFFIPMLAIQFLIIHSASSLNLTNEYLSHKCLLNQGKYNYGSQYEENLNWIFRRIRTSPFAITGFSHISVGETATDLVIVTTQCRGDTYESKCRTCIDTAIAGFRERCPSNKGGIIWYNQCLLYINTIKEKIPIKINYKNIISMRNPNNVRGEAKLFAMRVMDFFSELILKVEKTNKYRLIYYAAGGKKLGKNTIYAMVQCLELRIDCKVCLAWSITKLFKNEDIKQGGRVLGTDCNVRYELYPFLRS</sequence>
<dbReference type="PANTHER" id="PTHR32411:SF56">
    <property type="entry name" value="GNK2-HOMOLOGOUS DOMAIN-CONTAINING PROTEIN"/>
    <property type="match status" value="1"/>
</dbReference>
<dbReference type="GeneID" id="108841180"/>
<feature type="domain" description="Gnk2-homologous" evidence="7">
    <location>
        <begin position="35"/>
        <end position="139"/>
    </location>
</feature>
<evidence type="ECO:0000256" key="4">
    <source>
        <dbReference type="ARBA" id="ARBA00022737"/>
    </source>
</evidence>
<dbReference type="InterPro" id="IPR002902">
    <property type="entry name" value="GNK2"/>
</dbReference>
<keyword evidence="4" id="KW-0677">Repeat</keyword>
<dbReference type="GO" id="GO:0005576">
    <property type="term" value="C:extracellular region"/>
    <property type="evidence" value="ECO:0007669"/>
    <property type="project" value="UniProtKB-SubCell"/>
</dbReference>
<feature type="domain" description="Gnk2-homologous" evidence="7">
    <location>
        <begin position="147"/>
        <end position="254"/>
    </location>
</feature>